<sequence>MKRLFIASALLTLSGSALASAQHYDGCTDAQNNPDSFTMTEKGKYGVMI</sequence>
<proteinExistence type="predicted"/>
<organism evidence="2 3">
    <name type="scientific">Pseudenterobacter timonensis</name>
    <dbReference type="NCBI Taxonomy" id="1755099"/>
    <lineage>
        <taxon>Bacteria</taxon>
        <taxon>Pseudomonadati</taxon>
        <taxon>Pseudomonadota</taxon>
        <taxon>Gammaproteobacteria</taxon>
        <taxon>Enterobacterales</taxon>
        <taxon>Enterobacteriaceae</taxon>
        <taxon>Pseudenterobacter</taxon>
    </lineage>
</organism>
<keyword evidence="3" id="KW-1185">Reference proteome</keyword>
<keyword evidence="1" id="KW-0732">Signal</keyword>
<dbReference type="EMBL" id="JBFZPZ010000004">
    <property type="protein sequence ID" value="MEX9252401.1"/>
    <property type="molecule type" value="Genomic_DNA"/>
</dbReference>
<name>A0ABV4A4H6_9ENTR</name>
<evidence type="ECO:0000313" key="2">
    <source>
        <dbReference type="EMBL" id="MEX9252401.1"/>
    </source>
</evidence>
<feature type="chain" id="PRO_5046673134" evidence="1">
    <location>
        <begin position="20"/>
        <end position="49"/>
    </location>
</feature>
<evidence type="ECO:0000313" key="3">
    <source>
        <dbReference type="Proteomes" id="UP001561463"/>
    </source>
</evidence>
<feature type="signal peptide" evidence="1">
    <location>
        <begin position="1"/>
        <end position="19"/>
    </location>
</feature>
<gene>
    <name evidence="2" type="ORF">AB7Z85_07760</name>
</gene>
<comment type="caution">
    <text evidence="2">The sequence shown here is derived from an EMBL/GenBank/DDBJ whole genome shotgun (WGS) entry which is preliminary data.</text>
</comment>
<dbReference type="Proteomes" id="UP001561463">
    <property type="component" value="Unassembled WGS sequence"/>
</dbReference>
<reference evidence="2 3" key="1">
    <citation type="submission" date="2024-03" db="EMBL/GenBank/DDBJ databases">
        <title>Role of Flies in the Dissemination of Carbapenem-Resistant Enterobacteriaceae (CRE): An Epidemiological and Genomic Study in China.</title>
        <authorList>
            <person name="Chen K."/>
            <person name="Zhang R."/>
            <person name="Chen S."/>
        </authorList>
    </citation>
    <scope>NUCLEOTIDE SEQUENCE [LARGE SCALE GENOMIC DNA]</scope>
    <source>
        <strain evidence="3">fly-313</strain>
    </source>
</reference>
<evidence type="ECO:0000256" key="1">
    <source>
        <dbReference type="SAM" id="SignalP"/>
    </source>
</evidence>
<accession>A0ABV4A4H6</accession>
<protein>
    <submittedName>
        <fullName evidence="2">Uncharacterized protein</fullName>
    </submittedName>
</protein>
<dbReference type="RefSeq" id="WP_369497366.1">
    <property type="nucleotide sequence ID" value="NZ_JBFZPZ010000004.1"/>
</dbReference>